<evidence type="ECO:0000256" key="3">
    <source>
        <dbReference type="ARBA" id="ARBA00022679"/>
    </source>
</evidence>
<evidence type="ECO:0000256" key="5">
    <source>
        <dbReference type="RuleBase" id="RU362057"/>
    </source>
</evidence>
<name>A0AAD3XLR2_NEPGR</name>
<gene>
    <name evidence="6" type="ORF">Nepgr_011183</name>
</gene>
<sequence>MAMEAAAQSTLHIAIIPTPGLGHLIPLTELIKQLSRRHNFSFTFLVPTDGSSTESQTSLLQSLPASIAHAFLPPVDLSDIPAGSHLLIRVILTLTRSIPALRDSLTTLTGSTRLVALIFDVLGSPALDLAGEFRVPAYIFYTCSAMNLCSAFCLPKLDLMYSCEYRDLPEPVHFFPGCVPVQGVDMVDPVQDKKNEAYKRILDVAKQYHKAAGILVNSFLNLEPAPFEALMQNGDGIPPIYPVGPLVRTGLEHGLAGLGCCLRWLDKQPSGSVLFVSFGSGGTLSSDQLTELAFGLEISGQRFLWVVRNPNDMSLSAAYFDPQLCSDPLQFLPNGFLDRTGELGLVVPSWAPQVQILSHSSTGGFLTHCGWNSILESIVHGVPLIAWPLYAEQRMNSVEVTEDWKVALRVKPNEKGIVEREQIAGYVSRLIEGWEGKAMRERMKVLQGAAEAALGNDGSSSKSRNEIAHILMTEGKSHESLNKI</sequence>
<keyword evidence="2 4" id="KW-0328">Glycosyltransferase</keyword>
<dbReference type="EC" id="2.4.1.-" evidence="5"/>
<keyword evidence="7" id="KW-1185">Reference proteome</keyword>
<reference evidence="6" key="1">
    <citation type="submission" date="2023-05" db="EMBL/GenBank/DDBJ databases">
        <title>Nepenthes gracilis genome sequencing.</title>
        <authorList>
            <person name="Fukushima K."/>
        </authorList>
    </citation>
    <scope>NUCLEOTIDE SEQUENCE</scope>
    <source>
        <strain evidence="6">SING2019-196</strain>
    </source>
</reference>
<dbReference type="Proteomes" id="UP001279734">
    <property type="component" value="Unassembled WGS sequence"/>
</dbReference>
<dbReference type="PROSITE" id="PS00375">
    <property type="entry name" value="UDPGT"/>
    <property type="match status" value="1"/>
</dbReference>
<dbReference type="InterPro" id="IPR002213">
    <property type="entry name" value="UDP_glucos_trans"/>
</dbReference>
<evidence type="ECO:0000313" key="6">
    <source>
        <dbReference type="EMBL" id="GMH09342.1"/>
    </source>
</evidence>
<comment type="similarity">
    <text evidence="1 4">Belongs to the UDP-glycosyltransferase family.</text>
</comment>
<dbReference type="PANTHER" id="PTHR48046">
    <property type="entry name" value="UDP-GLYCOSYLTRANSFERASE 72E1"/>
    <property type="match status" value="1"/>
</dbReference>
<evidence type="ECO:0000256" key="4">
    <source>
        <dbReference type="RuleBase" id="RU003718"/>
    </source>
</evidence>
<dbReference type="AlphaFoldDB" id="A0AAD3XLR2"/>
<dbReference type="Pfam" id="PF00201">
    <property type="entry name" value="UDPGT"/>
    <property type="match status" value="1"/>
</dbReference>
<accession>A0AAD3XLR2</accession>
<dbReference type="InterPro" id="IPR035595">
    <property type="entry name" value="UDP_glycos_trans_CS"/>
</dbReference>
<dbReference type="PANTHER" id="PTHR48046:SF6">
    <property type="entry name" value="GLYCOSYLTRANSFERASE"/>
    <property type="match status" value="1"/>
</dbReference>
<dbReference type="CDD" id="cd03784">
    <property type="entry name" value="GT1_Gtf-like"/>
    <property type="match status" value="1"/>
</dbReference>
<dbReference type="FunFam" id="3.40.50.2000:FF:000054">
    <property type="entry name" value="Glycosyltransferase"/>
    <property type="match status" value="1"/>
</dbReference>
<dbReference type="EMBL" id="BSYO01000009">
    <property type="protein sequence ID" value="GMH09342.1"/>
    <property type="molecule type" value="Genomic_DNA"/>
</dbReference>
<dbReference type="GO" id="GO:0008194">
    <property type="term" value="F:UDP-glycosyltransferase activity"/>
    <property type="evidence" value="ECO:0007669"/>
    <property type="project" value="InterPro"/>
</dbReference>
<proteinExistence type="inferred from homology"/>
<dbReference type="FunFam" id="3.40.50.2000:FF:000051">
    <property type="entry name" value="Glycosyltransferase"/>
    <property type="match status" value="1"/>
</dbReference>
<keyword evidence="3 4" id="KW-0808">Transferase</keyword>
<dbReference type="Gene3D" id="3.40.50.2000">
    <property type="entry name" value="Glycogen Phosphorylase B"/>
    <property type="match status" value="2"/>
</dbReference>
<evidence type="ECO:0000256" key="2">
    <source>
        <dbReference type="ARBA" id="ARBA00022676"/>
    </source>
</evidence>
<organism evidence="6 7">
    <name type="scientific">Nepenthes gracilis</name>
    <name type="common">Slender pitcher plant</name>
    <dbReference type="NCBI Taxonomy" id="150966"/>
    <lineage>
        <taxon>Eukaryota</taxon>
        <taxon>Viridiplantae</taxon>
        <taxon>Streptophyta</taxon>
        <taxon>Embryophyta</taxon>
        <taxon>Tracheophyta</taxon>
        <taxon>Spermatophyta</taxon>
        <taxon>Magnoliopsida</taxon>
        <taxon>eudicotyledons</taxon>
        <taxon>Gunneridae</taxon>
        <taxon>Pentapetalae</taxon>
        <taxon>Caryophyllales</taxon>
        <taxon>Nepenthaceae</taxon>
        <taxon>Nepenthes</taxon>
    </lineage>
</organism>
<comment type="caution">
    <text evidence="6">The sequence shown here is derived from an EMBL/GenBank/DDBJ whole genome shotgun (WGS) entry which is preliminary data.</text>
</comment>
<evidence type="ECO:0000256" key="1">
    <source>
        <dbReference type="ARBA" id="ARBA00009995"/>
    </source>
</evidence>
<evidence type="ECO:0000313" key="7">
    <source>
        <dbReference type="Proteomes" id="UP001279734"/>
    </source>
</evidence>
<protein>
    <recommendedName>
        <fullName evidence="5">Glycosyltransferase</fullName>
        <ecNumber evidence="5">2.4.1.-</ecNumber>
    </recommendedName>
</protein>
<dbReference type="SUPFAM" id="SSF53756">
    <property type="entry name" value="UDP-Glycosyltransferase/glycogen phosphorylase"/>
    <property type="match status" value="1"/>
</dbReference>